<comment type="function">
    <text evidence="6">GTPase that associates with the 50S ribosomal subunit and may have a role during protein synthesis or ribosome biogenesis.</text>
</comment>
<dbReference type="eggNOG" id="COG2262">
    <property type="taxonomic scope" value="Bacteria"/>
</dbReference>
<dbReference type="STRING" id="706587.Desti_4685"/>
<evidence type="ECO:0000313" key="8">
    <source>
        <dbReference type="EMBL" id="AFM27306.1"/>
    </source>
</evidence>
<keyword evidence="1 6" id="KW-0963">Cytoplasm</keyword>
<dbReference type="InterPro" id="IPR025121">
    <property type="entry name" value="GTPase_HflX_N"/>
</dbReference>
<dbReference type="KEGG" id="dti:Desti_4685"/>
<dbReference type="NCBIfam" id="TIGR03156">
    <property type="entry name" value="GTP_HflX"/>
    <property type="match status" value="1"/>
</dbReference>
<feature type="domain" description="Hflx-type G" evidence="7">
    <location>
        <begin position="418"/>
        <end position="538"/>
    </location>
</feature>
<dbReference type="InterPro" id="IPR016496">
    <property type="entry name" value="GTPase_HflX"/>
</dbReference>
<dbReference type="Gene3D" id="6.10.250.2860">
    <property type="match status" value="1"/>
</dbReference>
<protein>
    <recommendedName>
        <fullName evidence="6">GTPase HflX</fullName>
    </recommendedName>
    <alternativeName>
        <fullName evidence="6">GTP-binding protein HflX</fullName>
    </alternativeName>
</protein>
<dbReference type="FunFam" id="3.40.50.11060:FF:000001">
    <property type="entry name" value="GTPase HflX"/>
    <property type="match status" value="1"/>
</dbReference>
<comment type="subcellular location">
    <subcellularLocation>
        <location evidence="6">Cytoplasm</location>
    </subcellularLocation>
    <text evidence="6">May associate with membranes.</text>
</comment>
<dbReference type="GO" id="GO:0003924">
    <property type="term" value="F:GTPase activity"/>
    <property type="evidence" value="ECO:0007669"/>
    <property type="project" value="UniProtKB-UniRule"/>
</dbReference>
<keyword evidence="3 6" id="KW-0547">Nucleotide-binding</keyword>
<dbReference type="GO" id="GO:0043022">
    <property type="term" value="F:ribosome binding"/>
    <property type="evidence" value="ECO:0007669"/>
    <property type="project" value="TreeGrafter"/>
</dbReference>
<evidence type="ECO:0000256" key="1">
    <source>
        <dbReference type="ARBA" id="ARBA00022490"/>
    </source>
</evidence>
<dbReference type="GO" id="GO:0005737">
    <property type="term" value="C:cytoplasm"/>
    <property type="evidence" value="ECO:0007669"/>
    <property type="project" value="UniProtKB-SubCell"/>
</dbReference>
<dbReference type="InterPro" id="IPR032305">
    <property type="entry name" value="GTP-bd_M"/>
</dbReference>
<dbReference type="AlphaFoldDB" id="I4CCL5"/>
<dbReference type="InterPro" id="IPR030394">
    <property type="entry name" value="G_HFLX_dom"/>
</dbReference>
<gene>
    <name evidence="6" type="primary">hflX</name>
    <name evidence="8" type="ordered locus">Desti_4685</name>
</gene>
<keyword evidence="8" id="KW-0378">Hydrolase</keyword>
<evidence type="ECO:0000256" key="6">
    <source>
        <dbReference type="HAMAP-Rule" id="MF_00900"/>
    </source>
</evidence>
<dbReference type="CDD" id="cd01878">
    <property type="entry name" value="HflX"/>
    <property type="match status" value="1"/>
</dbReference>
<organism evidence="8 9">
    <name type="scientific">Desulfomonile tiedjei (strain ATCC 49306 / DSM 6799 / DCB-1)</name>
    <dbReference type="NCBI Taxonomy" id="706587"/>
    <lineage>
        <taxon>Bacteria</taxon>
        <taxon>Pseudomonadati</taxon>
        <taxon>Thermodesulfobacteriota</taxon>
        <taxon>Desulfomonilia</taxon>
        <taxon>Desulfomonilales</taxon>
        <taxon>Desulfomonilaceae</taxon>
        <taxon>Desulfomonile</taxon>
    </lineage>
</organism>
<evidence type="ECO:0000256" key="4">
    <source>
        <dbReference type="ARBA" id="ARBA00022842"/>
    </source>
</evidence>
<dbReference type="Gene3D" id="3.40.50.300">
    <property type="entry name" value="P-loop containing nucleotide triphosphate hydrolases"/>
    <property type="match status" value="1"/>
</dbReference>
<comment type="subunit">
    <text evidence="6">Monomer. Associates with the 50S ribosomal subunit.</text>
</comment>
<dbReference type="HAMAP" id="MF_00900">
    <property type="entry name" value="GTPase_HflX"/>
    <property type="match status" value="1"/>
</dbReference>
<reference evidence="9" key="1">
    <citation type="submission" date="2012-06" db="EMBL/GenBank/DDBJ databases">
        <title>Complete sequence of chromosome of Desulfomonile tiedjei DSM 6799.</title>
        <authorList>
            <person name="Lucas S."/>
            <person name="Copeland A."/>
            <person name="Lapidus A."/>
            <person name="Glavina del Rio T."/>
            <person name="Dalin E."/>
            <person name="Tice H."/>
            <person name="Bruce D."/>
            <person name="Goodwin L."/>
            <person name="Pitluck S."/>
            <person name="Peters L."/>
            <person name="Ovchinnikova G."/>
            <person name="Zeytun A."/>
            <person name="Lu M."/>
            <person name="Kyrpides N."/>
            <person name="Mavromatis K."/>
            <person name="Ivanova N."/>
            <person name="Brettin T."/>
            <person name="Detter J.C."/>
            <person name="Han C."/>
            <person name="Larimer F."/>
            <person name="Land M."/>
            <person name="Hauser L."/>
            <person name="Markowitz V."/>
            <person name="Cheng J.-F."/>
            <person name="Hugenholtz P."/>
            <person name="Woyke T."/>
            <person name="Wu D."/>
            <person name="Spring S."/>
            <person name="Schroeder M."/>
            <person name="Brambilla E."/>
            <person name="Klenk H.-P."/>
            <person name="Eisen J.A."/>
        </authorList>
    </citation>
    <scope>NUCLEOTIDE SEQUENCE [LARGE SCALE GENOMIC DNA]</scope>
    <source>
        <strain evidence="9">ATCC 49306 / DSM 6799 / DCB-1</strain>
    </source>
</reference>
<dbReference type="PATRIC" id="fig|706587.4.peg.5302"/>
<evidence type="ECO:0000259" key="7">
    <source>
        <dbReference type="PROSITE" id="PS51705"/>
    </source>
</evidence>
<dbReference type="GO" id="GO:0005525">
    <property type="term" value="F:GTP binding"/>
    <property type="evidence" value="ECO:0007669"/>
    <property type="project" value="UniProtKB-UniRule"/>
</dbReference>
<dbReference type="PANTHER" id="PTHR10229">
    <property type="entry name" value="GTP-BINDING PROTEIN HFLX"/>
    <property type="match status" value="1"/>
</dbReference>
<keyword evidence="2" id="KW-0479">Metal-binding</keyword>
<dbReference type="Gene3D" id="3.40.50.11060">
    <property type="entry name" value="GTPase HflX, N-terminal domain"/>
    <property type="match status" value="1"/>
</dbReference>
<evidence type="ECO:0000256" key="2">
    <source>
        <dbReference type="ARBA" id="ARBA00022723"/>
    </source>
</evidence>
<dbReference type="PRINTS" id="PR00326">
    <property type="entry name" value="GTP1OBG"/>
</dbReference>
<dbReference type="InterPro" id="IPR042108">
    <property type="entry name" value="GTPase_HflX_N_sf"/>
</dbReference>
<evidence type="ECO:0000313" key="9">
    <source>
        <dbReference type="Proteomes" id="UP000006055"/>
    </source>
</evidence>
<dbReference type="InterPro" id="IPR006073">
    <property type="entry name" value="GTP-bd"/>
</dbReference>
<dbReference type="PANTHER" id="PTHR10229:SF0">
    <property type="entry name" value="GTP-BINDING PROTEIN 6-RELATED"/>
    <property type="match status" value="1"/>
</dbReference>
<dbReference type="RefSeq" id="WP_014812414.1">
    <property type="nucleotide sequence ID" value="NC_018025.1"/>
</dbReference>
<evidence type="ECO:0000256" key="5">
    <source>
        <dbReference type="ARBA" id="ARBA00023134"/>
    </source>
</evidence>
<name>I4CCL5_DESTA</name>
<dbReference type="Pfam" id="PF16360">
    <property type="entry name" value="GTP-bdg_M"/>
    <property type="match status" value="1"/>
</dbReference>
<dbReference type="HOGENOM" id="CLU_019597_7_1_7"/>
<dbReference type="InterPro" id="IPR027417">
    <property type="entry name" value="P-loop_NTPase"/>
</dbReference>
<comment type="similarity">
    <text evidence="6">Belongs to the TRAFAC class OBG-HflX-like GTPase superfamily. HflX GTPase family.</text>
</comment>
<dbReference type="GO" id="GO:0046872">
    <property type="term" value="F:metal ion binding"/>
    <property type="evidence" value="ECO:0007669"/>
    <property type="project" value="UniProtKB-KW"/>
</dbReference>
<proteinExistence type="inferred from homology"/>
<evidence type="ECO:0000256" key="3">
    <source>
        <dbReference type="ARBA" id="ARBA00022741"/>
    </source>
</evidence>
<dbReference type="EMBL" id="CP003360">
    <property type="protein sequence ID" value="AFM27306.1"/>
    <property type="molecule type" value="Genomic_DNA"/>
</dbReference>
<sequence>MGRARAISLRIVDTILKDGTEERSFNAMRETRAKAGKESGLHAVYGLTRGLKHSQKIRLEKLALRRIPANRVITQEMARHLTEISSEIRRQIGILVDRQGNIYRVLVGDARSILIPRLTGWRVGVGRLRGLRLIHTHLKDEHLTEEDLTDLALLRLDLVASVGVDSQGLPTVIHIAHLLPDNPMKQIWQLLDPTPPSLLDLDFSAFIRSLEDEISRSISTRSVKATQDRAYLIGRTVGKDWEIEESLDELNELAKSCGVEVVGTSIQKRNTVDPHFLVGKGKLREVVIDALQKGADLLVFDAELSPSQVRSIGDFTELKVIDRSQLILDIFAQRAKSREGKIQVELAQLKYALPRLAEKDDALSRLTGGIGGRGPGETRLEIDRRRIRSRIDFLERQIGQLGKRRALRRQLRNRREVPIISIVGYTNAGKSTLLNNLTKSDILTEDKLFATLDPTSRRLRFPRETEVIITDTVGFLKDLPETLVAAFSATLDELADADLLIHVIDCSNEAFEAQMQAVEKLLEQLGLNLIPLIRVFNKQDLMNPEMVRNISASYNGIGISANDSKSFPPLIRRMEDEILTALSNRMNDAPQQSSGTVTGVTA</sequence>
<keyword evidence="5 6" id="KW-0342">GTP-binding</keyword>
<dbReference type="Pfam" id="PF01926">
    <property type="entry name" value="MMR_HSR1"/>
    <property type="match status" value="1"/>
</dbReference>
<dbReference type="SUPFAM" id="SSF52540">
    <property type="entry name" value="P-loop containing nucleoside triphosphate hydrolases"/>
    <property type="match status" value="1"/>
</dbReference>
<dbReference type="Pfam" id="PF13167">
    <property type="entry name" value="GTP-bdg_N"/>
    <property type="match status" value="1"/>
</dbReference>
<dbReference type="Proteomes" id="UP000006055">
    <property type="component" value="Chromosome"/>
</dbReference>
<dbReference type="PROSITE" id="PS51705">
    <property type="entry name" value="G_HFLX"/>
    <property type="match status" value="1"/>
</dbReference>
<accession>I4CCL5</accession>
<keyword evidence="9" id="KW-1185">Reference proteome</keyword>
<keyword evidence="4" id="KW-0460">Magnesium</keyword>